<sequence>MGSGVRCYENEKREEYEESDEGVASGLAIGETQRYHFDDESPLALRNRDSSKGKDSSS</sequence>
<proteinExistence type="predicted"/>
<organism evidence="2 3">
    <name type="scientific">Stylosanthes scabra</name>
    <dbReference type="NCBI Taxonomy" id="79078"/>
    <lineage>
        <taxon>Eukaryota</taxon>
        <taxon>Viridiplantae</taxon>
        <taxon>Streptophyta</taxon>
        <taxon>Embryophyta</taxon>
        <taxon>Tracheophyta</taxon>
        <taxon>Spermatophyta</taxon>
        <taxon>Magnoliopsida</taxon>
        <taxon>eudicotyledons</taxon>
        <taxon>Gunneridae</taxon>
        <taxon>Pentapetalae</taxon>
        <taxon>rosids</taxon>
        <taxon>fabids</taxon>
        <taxon>Fabales</taxon>
        <taxon>Fabaceae</taxon>
        <taxon>Papilionoideae</taxon>
        <taxon>50 kb inversion clade</taxon>
        <taxon>dalbergioids sensu lato</taxon>
        <taxon>Dalbergieae</taxon>
        <taxon>Pterocarpus clade</taxon>
        <taxon>Stylosanthes</taxon>
    </lineage>
</organism>
<accession>A0ABU6WR92</accession>
<evidence type="ECO:0000256" key="1">
    <source>
        <dbReference type="SAM" id="MobiDB-lite"/>
    </source>
</evidence>
<name>A0ABU6WR92_9FABA</name>
<evidence type="ECO:0000313" key="2">
    <source>
        <dbReference type="EMBL" id="MED6186633.1"/>
    </source>
</evidence>
<reference evidence="2 3" key="1">
    <citation type="journal article" date="2023" name="Plants (Basel)">
        <title>Bridging the Gap: Combining Genomics and Transcriptomics Approaches to Understand Stylosanthes scabra, an Orphan Legume from the Brazilian Caatinga.</title>
        <authorList>
            <person name="Ferreira-Neto J.R.C."/>
            <person name="da Silva M.D."/>
            <person name="Binneck E."/>
            <person name="de Melo N.F."/>
            <person name="da Silva R.H."/>
            <person name="de Melo A.L.T.M."/>
            <person name="Pandolfi V."/>
            <person name="Bustamante F.O."/>
            <person name="Brasileiro-Vidal A.C."/>
            <person name="Benko-Iseppon A.M."/>
        </authorList>
    </citation>
    <scope>NUCLEOTIDE SEQUENCE [LARGE SCALE GENOMIC DNA]</scope>
    <source>
        <tissue evidence="2">Leaves</tissue>
    </source>
</reference>
<evidence type="ECO:0000313" key="3">
    <source>
        <dbReference type="Proteomes" id="UP001341840"/>
    </source>
</evidence>
<feature type="compositionally biased region" description="Basic and acidic residues" evidence="1">
    <location>
        <begin position="46"/>
        <end position="58"/>
    </location>
</feature>
<dbReference type="Proteomes" id="UP001341840">
    <property type="component" value="Unassembled WGS sequence"/>
</dbReference>
<comment type="caution">
    <text evidence="2">The sequence shown here is derived from an EMBL/GenBank/DDBJ whole genome shotgun (WGS) entry which is preliminary data.</text>
</comment>
<dbReference type="EMBL" id="JASCZI010181980">
    <property type="protein sequence ID" value="MED6186633.1"/>
    <property type="molecule type" value="Genomic_DNA"/>
</dbReference>
<protein>
    <submittedName>
        <fullName evidence="2">Uncharacterized protein</fullName>
    </submittedName>
</protein>
<feature type="region of interest" description="Disordered" evidence="1">
    <location>
        <begin position="1"/>
        <end position="58"/>
    </location>
</feature>
<keyword evidence="3" id="KW-1185">Reference proteome</keyword>
<gene>
    <name evidence="2" type="ORF">PIB30_068574</name>
</gene>